<dbReference type="PANTHER" id="PTHR46410:SF18">
    <property type="entry name" value="AT-RICH INTERACTIVE DOMAIN-CONTAINING PROTEIN 2"/>
    <property type="match status" value="1"/>
</dbReference>
<dbReference type="GO" id="GO:0003677">
    <property type="term" value="F:DNA binding"/>
    <property type="evidence" value="ECO:0007669"/>
    <property type="project" value="InterPro"/>
</dbReference>
<dbReference type="PROSITE" id="PS51156">
    <property type="entry name" value="ELM2"/>
    <property type="match status" value="1"/>
</dbReference>
<dbReference type="CDD" id="cd00167">
    <property type="entry name" value="SANT"/>
    <property type="match status" value="1"/>
</dbReference>
<protein>
    <recommendedName>
        <fullName evidence="7">ARID domain-containing protein</fullName>
    </recommendedName>
</protein>
<dbReference type="InterPro" id="IPR001005">
    <property type="entry name" value="SANT/Myb"/>
</dbReference>
<dbReference type="Pfam" id="PF01388">
    <property type="entry name" value="ARID"/>
    <property type="match status" value="1"/>
</dbReference>
<dbReference type="InterPro" id="IPR001606">
    <property type="entry name" value="ARID_dom"/>
</dbReference>
<dbReference type="SMART" id="SM01014">
    <property type="entry name" value="ARID"/>
    <property type="match status" value="1"/>
</dbReference>
<evidence type="ECO:0000256" key="2">
    <source>
        <dbReference type="SAM" id="MobiDB-lite"/>
    </source>
</evidence>
<evidence type="ECO:0000313" key="5">
    <source>
        <dbReference type="EMBL" id="QCD85056.1"/>
    </source>
</evidence>
<feature type="domain" description="ELM2" evidence="4">
    <location>
        <begin position="559"/>
        <end position="592"/>
    </location>
</feature>
<evidence type="ECO:0000313" key="6">
    <source>
        <dbReference type="Proteomes" id="UP000501690"/>
    </source>
</evidence>
<dbReference type="InterPro" id="IPR000949">
    <property type="entry name" value="ELM2_dom"/>
</dbReference>
<reference evidence="5 6" key="1">
    <citation type="submission" date="2019-04" db="EMBL/GenBank/DDBJ databases">
        <title>An improved genome assembly and genetic linkage map for asparagus bean, Vigna unguiculata ssp. sesquipedialis.</title>
        <authorList>
            <person name="Xia Q."/>
            <person name="Zhang R."/>
            <person name="Dong Y."/>
        </authorList>
    </citation>
    <scope>NUCLEOTIDE SEQUENCE [LARGE SCALE GENOMIC DNA]</scope>
    <source>
        <tissue evidence="5">Leaf</tissue>
    </source>
</reference>
<dbReference type="CDD" id="cd16100">
    <property type="entry name" value="ARID"/>
    <property type="match status" value="1"/>
</dbReference>
<dbReference type="SMART" id="SM01189">
    <property type="entry name" value="ELM2"/>
    <property type="match status" value="1"/>
</dbReference>
<keyword evidence="6" id="KW-1185">Reference proteome</keyword>
<accession>A0A4D6L9C9</accession>
<sequence length="764" mass="85916">MGGCCCCCSSKETVLSAPPAYYYYPRAPEEHVPLSSHQGAASAFSGRLLVDTNLDTSSPDTYRPPPAPIPFNVTFGTTQTPPAAQEIHSDKNNAPLLSTDSSAIQEPVSEDNHGTPVKMEELKESECKVQTDLEIDSAMGSEIELAKSGKPVILVEEEDTCPICLEDSLGVKTAGEFLGNGCRLGDGHVDNGAPHGKLSQKYLFYQLYPLYLKDNCSQAGARPLLVLVDGQQLDLYKLFSLVKERGGYAEVSKNGLWGSVTKELGLNLEVYSPVKLVYDKYLNDFERWLKKIFEEKILKNGNHGCDWGLEWLPLDIEKEFRGLLCLNTKNKADDELFKSKSNKKKKNTDLVNHSNGNNPLDTKDQNNKPEDVQHIEGDNNEKSSNGIKDNPATLGAECADKECNPLKRKRDAFSGMLNWMKNIAKHPLYPLTQPIPKPSKWKEYKGRDFFGQFLKARKLLSLRKHEEPNSGLSSLQKQKMHPAMFEDPVALDRLATGKSRCRERLPSSVKSRSCSCCNPCSHNGNTLAENCPHEKTTETIDVLTEKEKGESSGDESHEKQVSVGPRFQAEIPEWTGVASDSDSKWLGTRVWSWKHGTEPATTETDVGRGRQEKCSCEHQGSVACVRLHIAENRMKVKLELGSEFYHWGFDRMGEEVSLQWTTVEEKRFKDIMRSNVPSKIKYFWNNVCKYFPNRTRRQLVSYYFNVFLIQLRTYQNRATPKNIDSDDEVEFGCLSKGFGMEAVEGPGDDDFLECALSEQYIDFD</sequence>
<feature type="compositionally biased region" description="Basic and acidic residues" evidence="2">
    <location>
        <begin position="110"/>
        <end position="123"/>
    </location>
</feature>
<feature type="region of interest" description="Disordered" evidence="2">
    <location>
        <begin position="92"/>
        <end position="123"/>
    </location>
</feature>
<dbReference type="SMART" id="SM00501">
    <property type="entry name" value="BRIGHT"/>
    <property type="match status" value="1"/>
</dbReference>
<dbReference type="Proteomes" id="UP000501690">
    <property type="component" value="Linkage Group LG2"/>
</dbReference>
<feature type="compositionally biased region" description="Basic and acidic residues" evidence="2">
    <location>
        <begin position="361"/>
        <end position="381"/>
    </location>
</feature>
<feature type="region of interest" description="Disordered" evidence="2">
    <location>
        <begin position="338"/>
        <end position="393"/>
    </location>
</feature>
<evidence type="ECO:0000259" key="4">
    <source>
        <dbReference type="PROSITE" id="PS51156"/>
    </source>
</evidence>
<evidence type="ECO:0008006" key="7">
    <source>
        <dbReference type="Google" id="ProtNLM"/>
    </source>
</evidence>
<evidence type="ECO:0000256" key="1">
    <source>
        <dbReference type="ARBA" id="ARBA00023242"/>
    </source>
</evidence>
<proteinExistence type="predicted"/>
<dbReference type="EMBL" id="CP039346">
    <property type="protein sequence ID" value="QCD85056.1"/>
    <property type="molecule type" value="Genomic_DNA"/>
</dbReference>
<feature type="compositionally biased region" description="Polar residues" evidence="2">
    <location>
        <begin position="349"/>
        <end position="360"/>
    </location>
</feature>
<keyword evidence="1" id="KW-0539">Nucleus</keyword>
<dbReference type="AlphaFoldDB" id="A0A4D6L9C9"/>
<feature type="compositionally biased region" description="Polar residues" evidence="2">
    <location>
        <begin position="95"/>
        <end position="104"/>
    </location>
</feature>
<feature type="domain" description="ARID" evidence="3">
    <location>
        <begin position="198"/>
        <end position="290"/>
    </location>
</feature>
<organism evidence="5 6">
    <name type="scientific">Vigna unguiculata</name>
    <name type="common">Cowpea</name>
    <dbReference type="NCBI Taxonomy" id="3917"/>
    <lineage>
        <taxon>Eukaryota</taxon>
        <taxon>Viridiplantae</taxon>
        <taxon>Streptophyta</taxon>
        <taxon>Embryophyta</taxon>
        <taxon>Tracheophyta</taxon>
        <taxon>Spermatophyta</taxon>
        <taxon>Magnoliopsida</taxon>
        <taxon>eudicotyledons</taxon>
        <taxon>Gunneridae</taxon>
        <taxon>Pentapetalae</taxon>
        <taxon>rosids</taxon>
        <taxon>fabids</taxon>
        <taxon>Fabales</taxon>
        <taxon>Fabaceae</taxon>
        <taxon>Papilionoideae</taxon>
        <taxon>50 kb inversion clade</taxon>
        <taxon>NPAAA clade</taxon>
        <taxon>indigoferoid/millettioid clade</taxon>
        <taxon>Phaseoleae</taxon>
        <taxon>Vigna</taxon>
    </lineage>
</organism>
<dbReference type="SUPFAM" id="SSF46774">
    <property type="entry name" value="ARID-like"/>
    <property type="match status" value="1"/>
</dbReference>
<name>A0A4D6L9C9_VIGUN</name>
<dbReference type="InterPro" id="IPR036431">
    <property type="entry name" value="ARID_dom_sf"/>
</dbReference>
<dbReference type="Gene3D" id="1.10.150.60">
    <property type="entry name" value="ARID DNA-binding domain"/>
    <property type="match status" value="1"/>
</dbReference>
<gene>
    <name evidence="5" type="ORF">DEO72_LG2g5415</name>
</gene>
<dbReference type="PANTHER" id="PTHR46410">
    <property type="entry name" value="AT-RICH INTERACTIVE DOMAIN-CONTAINING PROTEIN 2"/>
    <property type="match status" value="1"/>
</dbReference>
<dbReference type="PROSITE" id="PS51011">
    <property type="entry name" value="ARID"/>
    <property type="match status" value="1"/>
</dbReference>
<evidence type="ECO:0000259" key="3">
    <source>
        <dbReference type="PROSITE" id="PS51011"/>
    </source>
</evidence>